<evidence type="ECO:0000259" key="7">
    <source>
        <dbReference type="Pfam" id="PF01435"/>
    </source>
</evidence>
<organism evidence="8">
    <name type="scientific">hydrothermal vent metagenome</name>
    <dbReference type="NCBI Taxonomy" id="652676"/>
    <lineage>
        <taxon>unclassified sequences</taxon>
        <taxon>metagenomes</taxon>
        <taxon>ecological metagenomes</taxon>
    </lineage>
</organism>
<evidence type="ECO:0000256" key="3">
    <source>
        <dbReference type="ARBA" id="ARBA00022723"/>
    </source>
</evidence>
<protein>
    <submittedName>
        <fullName evidence="8">Zn-dependent protease with chaperone function PA4632</fullName>
    </submittedName>
</protein>
<dbReference type="GO" id="GO:0051603">
    <property type="term" value="P:proteolysis involved in protein catabolic process"/>
    <property type="evidence" value="ECO:0007669"/>
    <property type="project" value="TreeGrafter"/>
</dbReference>
<feature type="domain" description="Peptidase M48" evidence="7">
    <location>
        <begin position="66"/>
        <end position="240"/>
    </location>
</feature>
<dbReference type="GO" id="GO:0046872">
    <property type="term" value="F:metal ion binding"/>
    <property type="evidence" value="ECO:0007669"/>
    <property type="project" value="UniProtKB-KW"/>
</dbReference>
<name>A0A3B1D5E3_9ZZZZ</name>
<sequence length="266" mass="28979">MKIKIIVPIFALLVFIAACVTTPESGKQAFILMSLSEEANLGNQAFGEILKKEKESTNTRLVAITKRVGERLARNTTMPDLEWEFKLFESDQMNAFALPGGKTAAYTGLLQVCENEAALAAVMGHEIAHVTARHGAQRMTQQKAISIGMQMATGLAGPGGGMIMGALGVGVQYGVTLPFSRSNESEADQIGLAYMAKAGYDPREAVRFWTRFSKMKQGSKQPPEFLSTHPADATRIANLNRFLPRALAQYKNAKTQYGLGETFVKK</sequence>
<dbReference type="PANTHER" id="PTHR22726">
    <property type="entry name" value="METALLOENDOPEPTIDASE OMA1"/>
    <property type="match status" value="1"/>
</dbReference>
<keyword evidence="2 8" id="KW-0645">Protease</keyword>
<evidence type="ECO:0000313" key="8">
    <source>
        <dbReference type="EMBL" id="VAX30170.1"/>
    </source>
</evidence>
<dbReference type="EMBL" id="UOGG01000101">
    <property type="protein sequence ID" value="VAX30170.1"/>
    <property type="molecule type" value="Genomic_DNA"/>
</dbReference>
<dbReference type="GO" id="GO:0016020">
    <property type="term" value="C:membrane"/>
    <property type="evidence" value="ECO:0007669"/>
    <property type="project" value="TreeGrafter"/>
</dbReference>
<evidence type="ECO:0000256" key="4">
    <source>
        <dbReference type="ARBA" id="ARBA00022801"/>
    </source>
</evidence>
<keyword evidence="4" id="KW-0378">Hydrolase</keyword>
<keyword evidence="3" id="KW-0479">Metal-binding</keyword>
<keyword evidence="5" id="KW-0862">Zinc</keyword>
<dbReference type="PANTHER" id="PTHR22726:SF24">
    <property type="entry name" value="M48 FAMILY METALLOPEPTIDASE"/>
    <property type="match status" value="1"/>
</dbReference>
<evidence type="ECO:0000256" key="6">
    <source>
        <dbReference type="ARBA" id="ARBA00023049"/>
    </source>
</evidence>
<dbReference type="AlphaFoldDB" id="A0A3B1D5E3"/>
<dbReference type="GO" id="GO:0004222">
    <property type="term" value="F:metalloendopeptidase activity"/>
    <property type="evidence" value="ECO:0007669"/>
    <property type="project" value="InterPro"/>
</dbReference>
<proteinExistence type="predicted"/>
<reference evidence="8" key="1">
    <citation type="submission" date="2018-06" db="EMBL/GenBank/DDBJ databases">
        <authorList>
            <person name="Zhirakovskaya E."/>
        </authorList>
    </citation>
    <scope>NUCLEOTIDE SEQUENCE</scope>
</reference>
<evidence type="ECO:0000256" key="5">
    <source>
        <dbReference type="ARBA" id="ARBA00022833"/>
    </source>
</evidence>
<dbReference type="Pfam" id="PF01435">
    <property type="entry name" value="Peptidase_M48"/>
    <property type="match status" value="1"/>
</dbReference>
<dbReference type="PROSITE" id="PS51257">
    <property type="entry name" value="PROKAR_LIPOPROTEIN"/>
    <property type="match status" value="1"/>
</dbReference>
<keyword evidence="6" id="KW-0482">Metalloprotease</keyword>
<dbReference type="CDD" id="cd07331">
    <property type="entry name" value="M48C_Oma1_like"/>
    <property type="match status" value="1"/>
</dbReference>
<comment type="cofactor">
    <cofactor evidence="1">
        <name>Zn(2+)</name>
        <dbReference type="ChEBI" id="CHEBI:29105"/>
    </cofactor>
</comment>
<gene>
    <name evidence="8" type="ORF">MNBD_NITROSPINAE05-1021</name>
</gene>
<dbReference type="InterPro" id="IPR001915">
    <property type="entry name" value="Peptidase_M48"/>
</dbReference>
<evidence type="ECO:0000256" key="1">
    <source>
        <dbReference type="ARBA" id="ARBA00001947"/>
    </source>
</evidence>
<dbReference type="Gene3D" id="3.30.2010.10">
    <property type="entry name" value="Metalloproteases ('zincins'), catalytic domain"/>
    <property type="match status" value="1"/>
</dbReference>
<accession>A0A3B1D5E3</accession>
<dbReference type="InterPro" id="IPR051156">
    <property type="entry name" value="Mito/Outer_Membr_Metalloprot"/>
</dbReference>
<evidence type="ECO:0000256" key="2">
    <source>
        <dbReference type="ARBA" id="ARBA00022670"/>
    </source>
</evidence>